<dbReference type="InterPro" id="IPR036249">
    <property type="entry name" value="Thioredoxin-like_sf"/>
</dbReference>
<proteinExistence type="predicted"/>
<name>A0A437Q7S1_9GAMM</name>
<protein>
    <submittedName>
        <fullName evidence="1">Glutaredoxin family protein</fullName>
    </submittedName>
</protein>
<comment type="caution">
    <text evidence="1">The sequence shown here is derived from an EMBL/GenBank/DDBJ whole genome shotgun (WGS) entry which is preliminary data.</text>
</comment>
<reference evidence="1 2" key="1">
    <citation type="submission" date="2019-01" db="EMBL/GenBank/DDBJ databases">
        <authorList>
            <person name="Chen W.-M."/>
        </authorList>
    </citation>
    <scope>NUCLEOTIDE SEQUENCE [LARGE SCALE GENOMIC DNA]</scope>
    <source>
        <strain evidence="1 2">HPM-16</strain>
    </source>
</reference>
<gene>
    <name evidence="1" type="ORF">EOE65_09695</name>
</gene>
<dbReference type="Pfam" id="PF05768">
    <property type="entry name" value="Glrx-like"/>
    <property type="match status" value="1"/>
</dbReference>
<evidence type="ECO:0000313" key="2">
    <source>
        <dbReference type="Proteomes" id="UP000282818"/>
    </source>
</evidence>
<sequence length="90" mass="9919">MDSYLLFSTSHCHLCELAEQLLVVTMDASCHQVDIVDIAYDDNLLARYGNTIPVLQHETSGAEICWPFDQPQLIAFLEGCAAGESSSDLK</sequence>
<dbReference type="Proteomes" id="UP000282818">
    <property type="component" value="Unassembled WGS sequence"/>
</dbReference>
<dbReference type="SUPFAM" id="SSF52833">
    <property type="entry name" value="Thioredoxin-like"/>
    <property type="match status" value="1"/>
</dbReference>
<accession>A0A437Q7S1</accession>
<keyword evidence="2" id="KW-1185">Reference proteome</keyword>
<dbReference type="EMBL" id="SACQ01000004">
    <property type="protein sequence ID" value="RVU30585.1"/>
    <property type="molecule type" value="Genomic_DNA"/>
</dbReference>
<organism evidence="1 2">
    <name type="scientific">Neptunomonas marina</name>
    <dbReference type="NCBI Taxonomy" id="1815562"/>
    <lineage>
        <taxon>Bacteria</taxon>
        <taxon>Pseudomonadati</taxon>
        <taxon>Pseudomonadota</taxon>
        <taxon>Gammaproteobacteria</taxon>
        <taxon>Oceanospirillales</taxon>
        <taxon>Oceanospirillaceae</taxon>
        <taxon>Neptunomonas</taxon>
    </lineage>
</organism>
<dbReference type="Gene3D" id="3.40.30.10">
    <property type="entry name" value="Glutaredoxin"/>
    <property type="match status" value="1"/>
</dbReference>
<dbReference type="RefSeq" id="WP_127694120.1">
    <property type="nucleotide sequence ID" value="NZ_SACQ01000004.1"/>
</dbReference>
<dbReference type="AlphaFoldDB" id="A0A437Q7S1"/>
<evidence type="ECO:0000313" key="1">
    <source>
        <dbReference type="EMBL" id="RVU30585.1"/>
    </source>
</evidence>
<dbReference type="InterPro" id="IPR008554">
    <property type="entry name" value="Glutaredoxin-like"/>
</dbReference>